<proteinExistence type="predicted"/>
<protein>
    <submittedName>
        <fullName evidence="1">Uncharacterized protein</fullName>
    </submittedName>
</protein>
<name>A0A378PIQ1_9GAMM</name>
<sequence>MLSKLIVISLALFCLGLTGTIHAHLPIANQRIDVSLIRPLPPPSAKPDGRGVAIENLVGVMVLIMSTTLT</sequence>
<dbReference type="AlphaFoldDB" id="A0A378PIQ1"/>
<accession>A0A378PIQ1</accession>
<organism evidence="1 2">
    <name type="scientific">Moraxella ovis</name>
    <dbReference type="NCBI Taxonomy" id="29433"/>
    <lineage>
        <taxon>Bacteria</taxon>
        <taxon>Pseudomonadati</taxon>
        <taxon>Pseudomonadota</taxon>
        <taxon>Gammaproteobacteria</taxon>
        <taxon>Moraxellales</taxon>
        <taxon>Moraxellaceae</taxon>
        <taxon>Moraxella</taxon>
    </lineage>
</organism>
<evidence type="ECO:0000313" key="2">
    <source>
        <dbReference type="Proteomes" id="UP000255102"/>
    </source>
</evidence>
<dbReference type="EMBL" id="UGPW01000001">
    <property type="protein sequence ID" value="STY86641.1"/>
    <property type="molecule type" value="Genomic_DNA"/>
</dbReference>
<evidence type="ECO:0000313" key="1">
    <source>
        <dbReference type="EMBL" id="STY86641.1"/>
    </source>
</evidence>
<gene>
    <name evidence="1" type="ORF">NCTC11227_00628</name>
</gene>
<reference evidence="1 2" key="1">
    <citation type="submission" date="2018-06" db="EMBL/GenBank/DDBJ databases">
        <authorList>
            <consortium name="Pathogen Informatics"/>
            <person name="Doyle S."/>
        </authorList>
    </citation>
    <scope>NUCLEOTIDE SEQUENCE [LARGE SCALE GENOMIC DNA]</scope>
    <source>
        <strain evidence="1 2">NCTC11227</strain>
    </source>
</reference>
<dbReference type="Proteomes" id="UP000255102">
    <property type="component" value="Unassembled WGS sequence"/>
</dbReference>